<dbReference type="PANTHER" id="PTHR23032:SF20">
    <property type="entry name" value="ENDOSOMAL TARGETING BRO1-LIKE DOMAIN-CONTAINING PROTEIN"/>
    <property type="match status" value="1"/>
</dbReference>
<evidence type="ECO:0000313" key="3">
    <source>
        <dbReference type="EMBL" id="KAL2546377.1"/>
    </source>
</evidence>
<gene>
    <name evidence="3" type="ORF">Fot_15610</name>
</gene>
<dbReference type="Proteomes" id="UP001604277">
    <property type="component" value="Unassembled WGS sequence"/>
</dbReference>
<name>A0ABD1W9Z7_9LAMI</name>
<feature type="domain" description="BRO1" evidence="2">
    <location>
        <begin position="31"/>
        <end position="378"/>
    </location>
</feature>
<dbReference type="PROSITE" id="PS51180">
    <property type="entry name" value="BRO1"/>
    <property type="match status" value="1"/>
</dbReference>
<dbReference type="EMBL" id="JBFOLJ010000004">
    <property type="protein sequence ID" value="KAL2546377.1"/>
    <property type="molecule type" value="Genomic_DNA"/>
</dbReference>
<dbReference type="SMART" id="SM01041">
    <property type="entry name" value="BRO1"/>
    <property type="match status" value="1"/>
</dbReference>
<dbReference type="InterPro" id="IPR004328">
    <property type="entry name" value="BRO1_dom"/>
</dbReference>
<dbReference type="PANTHER" id="PTHR23032">
    <property type="entry name" value="BRO1 DOMAIN-CONTAINING PROTEIN BROX"/>
    <property type="match status" value="1"/>
</dbReference>
<keyword evidence="4" id="KW-1185">Reference proteome</keyword>
<reference evidence="4" key="1">
    <citation type="submission" date="2024-07" db="EMBL/GenBank/DDBJ databases">
        <title>Two chromosome-level genome assemblies of Korean endemic species Abeliophyllum distichum and Forsythia ovata (Oleaceae).</title>
        <authorList>
            <person name="Jang H."/>
        </authorList>
    </citation>
    <scope>NUCLEOTIDE SEQUENCE [LARGE SCALE GENOMIC DNA]</scope>
</reference>
<proteinExistence type="inferred from homology"/>
<dbReference type="CDD" id="cd09247">
    <property type="entry name" value="BRO1_Alix_like_2"/>
    <property type="match status" value="1"/>
</dbReference>
<dbReference type="Gene3D" id="1.25.40.280">
    <property type="entry name" value="alix/aip1 like domains"/>
    <property type="match status" value="1"/>
</dbReference>
<dbReference type="InterPro" id="IPR038499">
    <property type="entry name" value="BRO1_sf"/>
</dbReference>
<evidence type="ECO:0000259" key="2">
    <source>
        <dbReference type="PROSITE" id="PS51180"/>
    </source>
</evidence>
<dbReference type="InterPro" id="IPR038898">
    <property type="entry name" value="BROX"/>
</dbReference>
<sequence length="378" mass="42615">MMISYPGLSKLKTKQVVYENVLLARDSGTLEQLKELSSKRKAVEESINENSFITEAIAREMSGGLTSGCEQDILKLENYLPLLENLVHHVDLISNNHRMTCWISDLKIRWSSTLTSSSIFHLHGPKFYQINDLHFELGMILVLYGAMLRERALEVLSKDLVQSATLFRKASGVYHYLAHEVLPPLQNALPPERPPEATSRVSSVMSLICLADAQAVTVKKAEENGNTGGLLAKLHYGVQEFLVEAISELHSVAKECKDISSRLLDFISCCKTLHELKSYKYLAEGLRNDGKIGTAVGVLRRALANSKSLPKEESWRLVSKQIIDDLTVLLRKYEHENDFIWHEKVPSNGELPFPQAVKVASPIPYHPQKWERTLVLKM</sequence>
<protein>
    <submittedName>
        <fullName evidence="3">Endosomal targeting BRO1-like domain-containing protein</fullName>
    </submittedName>
</protein>
<comment type="caution">
    <text evidence="3">The sequence shown here is derived from an EMBL/GenBank/DDBJ whole genome shotgun (WGS) entry which is preliminary data.</text>
</comment>
<evidence type="ECO:0000256" key="1">
    <source>
        <dbReference type="ARBA" id="ARBA00008901"/>
    </source>
</evidence>
<dbReference type="Pfam" id="PF03097">
    <property type="entry name" value="BRO1"/>
    <property type="match status" value="1"/>
</dbReference>
<comment type="similarity">
    <text evidence="1">Belongs to the BROX family.</text>
</comment>
<organism evidence="3 4">
    <name type="scientific">Forsythia ovata</name>
    <dbReference type="NCBI Taxonomy" id="205694"/>
    <lineage>
        <taxon>Eukaryota</taxon>
        <taxon>Viridiplantae</taxon>
        <taxon>Streptophyta</taxon>
        <taxon>Embryophyta</taxon>
        <taxon>Tracheophyta</taxon>
        <taxon>Spermatophyta</taxon>
        <taxon>Magnoliopsida</taxon>
        <taxon>eudicotyledons</taxon>
        <taxon>Gunneridae</taxon>
        <taxon>Pentapetalae</taxon>
        <taxon>asterids</taxon>
        <taxon>lamiids</taxon>
        <taxon>Lamiales</taxon>
        <taxon>Oleaceae</taxon>
        <taxon>Forsythieae</taxon>
        <taxon>Forsythia</taxon>
    </lineage>
</organism>
<dbReference type="AlphaFoldDB" id="A0ABD1W9Z7"/>
<accession>A0ABD1W9Z7</accession>
<evidence type="ECO:0000313" key="4">
    <source>
        <dbReference type="Proteomes" id="UP001604277"/>
    </source>
</evidence>